<feature type="domain" description="DUF5641" evidence="1">
    <location>
        <begin position="89"/>
        <end position="117"/>
    </location>
</feature>
<dbReference type="Pfam" id="PF18701">
    <property type="entry name" value="DUF5641"/>
    <property type="match status" value="1"/>
</dbReference>
<reference evidence="2" key="1">
    <citation type="submission" date="2017-05" db="UniProtKB">
        <authorList>
            <consortium name="EnsemblMetazoa"/>
        </authorList>
    </citation>
    <scope>IDENTIFICATION</scope>
</reference>
<name>A0A1X7TWU4_AMPQE</name>
<accession>A0A1X7TWU4</accession>
<dbReference type="InParanoid" id="A0A1X7TWU4"/>
<sequence>MVELMKRSLRMLVGRSTLTYEELLTVLTEIEAVINSRTLTYMTASDLDEPFTPSHLIMGSRLWSLPDHMCDSDSDLDYNSNNKVVINKRAKHLQTILEHFWTRWKHEYLLDLRESHRHHPHCCTDSI</sequence>
<dbReference type="OMA" id="KHEYLLD"/>
<dbReference type="PANTHER" id="PTHR47331:SF1">
    <property type="entry name" value="GAG-LIKE PROTEIN"/>
    <property type="match status" value="1"/>
</dbReference>
<proteinExistence type="predicted"/>
<dbReference type="InterPro" id="IPR040676">
    <property type="entry name" value="DUF5641"/>
</dbReference>
<dbReference type="OrthoDB" id="7688043at2759"/>
<dbReference type="AlphaFoldDB" id="A0A1X7TWU4"/>
<dbReference type="EnsemblMetazoa" id="Aqu2.1.19712_001">
    <property type="protein sequence ID" value="Aqu2.1.19712_001"/>
    <property type="gene ID" value="Aqu2.1.19712"/>
</dbReference>
<protein>
    <recommendedName>
        <fullName evidence="1">DUF5641 domain-containing protein</fullName>
    </recommendedName>
</protein>
<evidence type="ECO:0000259" key="1">
    <source>
        <dbReference type="Pfam" id="PF18701"/>
    </source>
</evidence>
<evidence type="ECO:0000313" key="2">
    <source>
        <dbReference type="EnsemblMetazoa" id="Aqu2.1.19712_001"/>
    </source>
</evidence>
<dbReference type="PANTHER" id="PTHR47331">
    <property type="entry name" value="PHD-TYPE DOMAIN-CONTAINING PROTEIN"/>
    <property type="match status" value="1"/>
</dbReference>
<organism evidence="2">
    <name type="scientific">Amphimedon queenslandica</name>
    <name type="common">Sponge</name>
    <dbReference type="NCBI Taxonomy" id="400682"/>
    <lineage>
        <taxon>Eukaryota</taxon>
        <taxon>Metazoa</taxon>
        <taxon>Porifera</taxon>
        <taxon>Demospongiae</taxon>
        <taxon>Heteroscleromorpha</taxon>
        <taxon>Haplosclerida</taxon>
        <taxon>Niphatidae</taxon>
        <taxon>Amphimedon</taxon>
    </lineage>
</organism>